<feature type="compositionally biased region" description="Polar residues" evidence="1">
    <location>
        <begin position="223"/>
        <end position="234"/>
    </location>
</feature>
<feature type="region of interest" description="Disordered" evidence="1">
    <location>
        <begin position="65"/>
        <end position="146"/>
    </location>
</feature>
<dbReference type="AlphaFoldDB" id="A0AAD8EHV0"/>
<feature type="compositionally biased region" description="Acidic residues" evidence="1">
    <location>
        <begin position="213"/>
        <end position="222"/>
    </location>
</feature>
<dbReference type="EMBL" id="JASPKZ010004187">
    <property type="protein sequence ID" value="KAJ9590863.1"/>
    <property type="molecule type" value="Genomic_DNA"/>
</dbReference>
<keyword evidence="3" id="KW-1185">Reference proteome</keyword>
<name>A0AAD8EHV0_DIPPU</name>
<reference evidence="2" key="2">
    <citation type="submission" date="2023-05" db="EMBL/GenBank/DDBJ databases">
        <authorList>
            <person name="Fouks B."/>
        </authorList>
    </citation>
    <scope>NUCLEOTIDE SEQUENCE</scope>
    <source>
        <strain evidence="2">Stay&amp;Tobe</strain>
        <tissue evidence="2">Testes</tissue>
    </source>
</reference>
<evidence type="ECO:0000313" key="3">
    <source>
        <dbReference type="Proteomes" id="UP001233999"/>
    </source>
</evidence>
<evidence type="ECO:0000313" key="2">
    <source>
        <dbReference type="EMBL" id="KAJ9590863.1"/>
    </source>
</evidence>
<organism evidence="2 3">
    <name type="scientific">Diploptera punctata</name>
    <name type="common">Pacific beetle cockroach</name>
    <dbReference type="NCBI Taxonomy" id="6984"/>
    <lineage>
        <taxon>Eukaryota</taxon>
        <taxon>Metazoa</taxon>
        <taxon>Ecdysozoa</taxon>
        <taxon>Arthropoda</taxon>
        <taxon>Hexapoda</taxon>
        <taxon>Insecta</taxon>
        <taxon>Pterygota</taxon>
        <taxon>Neoptera</taxon>
        <taxon>Polyneoptera</taxon>
        <taxon>Dictyoptera</taxon>
        <taxon>Blattodea</taxon>
        <taxon>Blaberoidea</taxon>
        <taxon>Blaberidae</taxon>
        <taxon>Diplopterinae</taxon>
        <taxon>Diploptera</taxon>
    </lineage>
</organism>
<feature type="compositionally biased region" description="Low complexity" evidence="1">
    <location>
        <begin position="87"/>
        <end position="125"/>
    </location>
</feature>
<feature type="region of interest" description="Disordered" evidence="1">
    <location>
        <begin position="212"/>
        <end position="234"/>
    </location>
</feature>
<feature type="compositionally biased region" description="Low complexity" evidence="1">
    <location>
        <begin position="133"/>
        <end position="146"/>
    </location>
</feature>
<comment type="caution">
    <text evidence="2">The sequence shown here is derived from an EMBL/GenBank/DDBJ whole genome shotgun (WGS) entry which is preliminary data.</text>
</comment>
<dbReference type="InterPro" id="IPR028265">
    <property type="entry name" value="TTDN1/SICKLE"/>
</dbReference>
<accession>A0AAD8EHV0</accession>
<feature type="compositionally biased region" description="Polar residues" evidence="1">
    <location>
        <begin position="70"/>
        <end position="79"/>
    </location>
</feature>
<gene>
    <name evidence="2" type="ORF">L9F63_016107</name>
</gene>
<sequence length="234" mass="25773">MANLSPYSSPLGTVPGLNTSKSLFHDFVRPRGQFSSKLTSSPFKGSPQPEVIDFIPLGYSSPISNNNNNYRGQHGNQWRGNNRRSFGHSSNSSMNSSYSPHNMNSSYSPYNKNSSMNSSYSPYNKNRNHFHKNSSNSSFGSSGNNSFVNPGHSDDINLYYHPSMLQDPWAELEQKLQTRMAEQNYSLGCKPKDTIDKSVSNLSSVDSILSLTDSDEGADSQEIDSTVLVSDGSS</sequence>
<protein>
    <submittedName>
        <fullName evidence="2">Uncharacterized protein</fullName>
    </submittedName>
</protein>
<evidence type="ECO:0000256" key="1">
    <source>
        <dbReference type="SAM" id="MobiDB-lite"/>
    </source>
</evidence>
<dbReference type="Pfam" id="PF15502">
    <property type="entry name" value="MPLKIP"/>
    <property type="match status" value="1"/>
</dbReference>
<dbReference type="Proteomes" id="UP001233999">
    <property type="component" value="Unassembled WGS sequence"/>
</dbReference>
<proteinExistence type="predicted"/>
<reference evidence="2" key="1">
    <citation type="journal article" date="2023" name="IScience">
        <title>Live-bearing cockroach genome reveals convergent evolutionary mechanisms linked to viviparity in insects and beyond.</title>
        <authorList>
            <person name="Fouks B."/>
            <person name="Harrison M.C."/>
            <person name="Mikhailova A.A."/>
            <person name="Marchal E."/>
            <person name="English S."/>
            <person name="Carruthers M."/>
            <person name="Jennings E.C."/>
            <person name="Chiamaka E.L."/>
            <person name="Frigard R.A."/>
            <person name="Pippel M."/>
            <person name="Attardo G.M."/>
            <person name="Benoit J.B."/>
            <person name="Bornberg-Bauer E."/>
            <person name="Tobe S.S."/>
        </authorList>
    </citation>
    <scope>NUCLEOTIDE SEQUENCE</scope>
    <source>
        <strain evidence="2">Stay&amp;Tobe</strain>
    </source>
</reference>